<evidence type="ECO:0000256" key="3">
    <source>
        <dbReference type="ARBA" id="ARBA00023315"/>
    </source>
</evidence>
<proteinExistence type="inferred from homology"/>
<dbReference type="EMBL" id="JAUIZM010000003">
    <property type="protein sequence ID" value="KAK1394578.1"/>
    <property type="molecule type" value="Genomic_DNA"/>
</dbReference>
<dbReference type="InterPro" id="IPR023213">
    <property type="entry name" value="CAT-like_dom_sf"/>
</dbReference>
<gene>
    <name evidence="4" type="ORF">POM88_013634</name>
</gene>
<evidence type="ECO:0000313" key="5">
    <source>
        <dbReference type="Proteomes" id="UP001237642"/>
    </source>
</evidence>
<keyword evidence="5" id="KW-1185">Reference proteome</keyword>
<dbReference type="PANTHER" id="PTHR31623">
    <property type="entry name" value="F21J9.9"/>
    <property type="match status" value="1"/>
</dbReference>
<reference evidence="4" key="2">
    <citation type="submission" date="2023-05" db="EMBL/GenBank/DDBJ databases">
        <authorList>
            <person name="Schelkunov M.I."/>
        </authorList>
    </citation>
    <scope>NUCLEOTIDE SEQUENCE</scope>
    <source>
        <strain evidence="4">Hsosn_3</strain>
        <tissue evidence="4">Leaf</tissue>
    </source>
</reference>
<dbReference type="AlphaFoldDB" id="A0AAD8N4I9"/>
<comment type="similarity">
    <text evidence="1">Belongs to the plant acyltransferase family.</text>
</comment>
<dbReference type="Gene3D" id="3.30.559.10">
    <property type="entry name" value="Chloramphenicol acetyltransferase-like domain"/>
    <property type="match status" value="1"/>
</dbReference>
<sequence>MLGIINEHINFQVSPGQPISLSDDTEVVTLVGSANLINQKEIHWGSVSLSDDSLLSAVFLLLFSFCYMLCRYKHGHFSSVFHLKTKESMKDKYRFPVYEVDFGWGKPEWGGMPVELIFLFDTKCETGIEAIINLNEADMIEFENNLDINTYTS</sequence>
<keyword evidence="2" id="KW-0808">Transferase</keyword>
<reference evidence="4" key="1">
    <citation type="submission" date="2023-02" db="EMBL/GenBank/DDBJ databases">
        <title>Genome of toxic invasive species Heracleum sosnowskyi carries increased number of genes despite the absence of recent whole-genome duplications.</title>
        <authorList>
            <person name="Schelkunov M."/>
            <person name="Shtratnikova V."/>
            <person name="Makarenko M."/>
            <person name="Klepikova A."/>
            <person name="Omelchenko D."/>
            <person name="Novikova G."/>
            <person name="Obukhova E."/>
            <person name="Bogdanov V."/>
            <person name="Penin A."/>
            <person name="Logacheva M."/>
        </authorList>
    </citation>
    <scope>NUCLEOTIDE SEQUENCE</scope>
    <source>
        <strain evidence="4">Hsosn_3</strain>
        <tissue evidence="4">Leaf</tissue>
    </source>
</reference>
<accession>A0AAD8N4I9</accession>
<name>A0AAD8N4I9_9APIA</name>
<organism evidence="4 5">
    <name type="scientific">Heracleum sosnowskyi</name>
    <dbReference type="NCBI Taxonomy" id="360622"/>
    <lineage>
        <taxon>Eukaryota</taxon>
        <taxon>Viridiplantae</taxon>
        <taxon>Streptophyta</taxon>
        <taxon>Embryophyta</taxon>
        <taxon>Tracheophyta</taxon>
        <taxon>Spermatophyta</taxon>
        <taxon>Magnoliopsida</taxon>
        <taxon>eudicotyledons</taxon>
        <taxon>Gunneridae</taxon>
        <taxon>Pentapetalae</taxon>
        <taxon>asterids</taxon>
        <taxon>campanulids</taxon>
        <taxon>Apiales</taxon>
        <taxon>Apiaceae</taxon>
        <taxon>Apioideae</taxon>
        <taxon>apioid superclade</taxon>
        <taxon>Tordylieae</taxon>
        <taxon>Tordyliinae</taxon>
        <taxon>Heracleum</taxon>
    </lineage>
</organism>
<dbReference type="Proteomes" id="UP001237642">
    <property type="component" value="Unassembled WGS sequence"/>
</dbReference>
<dbReference type="GO" id="GO:0016746">
    <property type="term" value="F:acyltransferase activity"/>
    <property type="evidence" value="ECO:0007669"/>
    <property type="project" value="UniProtKB-KW"/>
</dbReference>
<protein>
    <submittedName>
        <fullName evidence="4">Uncharacterized protein</fullName>
    </submittedName>
</protein>
<evidence type="ECO:0000256" key="2">
    <source>
        <dbReference type="ARBA" id="ARBA00022679"/>
    </source>
</evidence>
<dbReference type="PANTHER" id="PTHR31623:SF83">
    <property type="entry name" value="ACETYL-COA-BENZYLALCOHOL ACETYLTRANSFERASE-LIKE"/>
    <property type="match status" value="1"/>
</dbReference>
<keyword evidence="3" id="KW-0012">Acyltransferase</keyword>
<dbReference type="Pfam" id="PF02458">
    <property type="entry name" value="Transferase"/>
    <property type="match status" value="1"/>
</dbReference>
<evidence type="ECO:0000256" key="1">
    <source>
        <dbReference type="ARBA" id="ARBA00009861"/>
    </source>
</evidence>
<comment type="caution">
    <text evidence="4">The sequence shown here is derived from an EMBL/GenBank/DDBJ whole genome shotgun (WGS) entry which is preliminary data.</text>
</comment>
<evidence type="ECO:0000313" key="4">
    <source>
        <dbReference type="EMBL" id="KAK1394578.1"/>
    </source>
</evidence>